<dbReference type="RefSeq" id="WP_145419096.1">
    <property type="nucleotide sequence ID" value="NZ_CP036526.1"/>
</dbReference>
<dbReference type="AlphaFoldDB" id="A0A517NVR3"/>
<keyword evidence="1" id="KW-0472">Membrane</keyword>
<gene>
    <name evidence="2" type="ORF">K239x_32160</name>
</gene>
<evidence type="ECO:0000313" key="3">
    <source>
        <dbReference type="Proteomes" id="UP000319817"/>
    </source>
</evidence>
<keyword evidence="1" id="KW-1133">Transmembrane helix</keyword>
<protein>
    <submittedName>
        <fullName evidence="2">Uncharacterized protein</fullName>
    </submittedName>
</protein>
<accession>A0A517NVR3</accession>
<dbReference type="Proteomes" id="UP000319817">
    <property type="component" value="Chromosome"/>
</dbReference>
<keyword evidence="1" id="KW-0812">Transmembrane</keyword>
<keyword evidence="3" id="KW-1185">Reference proteome</keyword>
<sequence length="78" mass="8469">MPWPASIALICITVSMFATLLLELWTGLAVAGWAGDFALVDRQKQPIIYWAIMLLQISSLVVTIAVAYYFVVAPAAAL</sequence>
<evidence type="ECO:0000313" key="2">
    <source>
        <dbReference type="EMBL" id="QDT11222.1"/>
    </source>
</evidence>
<dbReference type="EMBL" id="CP036526">
    <property type="protein sequence ID" value="QDT11222.1"/>
    <property type="molecule type" value="Genomic_DNA"/>
</dbReference>
<evidence type="ECO:0000256" key="1">
    <source>
        <dbReference type="SAM" id="Phobius"/>
    </source>
</evidence>
<name>A0A517NVR3_9BACT</name>
<feature type="transmembrane region" description="Helical" evidence="1">
    <location>
        <begin position="47"/>
        <end position="71"/>
    </location>
</feature>
<reference evidence="2 3" key="1">
    <citation type="submission" date="2019-02" db="EMBL/GenBank/DDBJ databases">
        <title>Deep-cultivation of Planctomycetes and their phenomic and genomic characterization uncovers novel biology.</title>
        <authorList>
            <person name="Wiegand S."/>
            <person name="Jogler M."/>
            <person name="Boedeker C."/>
            <person name="Pinto D."/>
            <person name="Vollmers J."/>
            <person name="Rivas-Marin E."/>
            <person name="Kohn T."/>
            <person name="Peeters S.H."/>
            <person name="Heuer A."/>
            <person name="Rast P."/>
            <person name="Oberbeckmann S."/>
            <person name="Bunk B."/>
            <person name="Jeske O."/>
            <person name="Meyerdierks A."/>
            <person name="Storesund J.E."/>
            <person name="Kallscheuer N."/>
            <person name="Luecker S."/>
            <person name="Lage O.M."/>
            <person name="Pohl T."/>
            <person name="Merkel B.J."/>
            <person name="Hornburger P."/>
            <person name="Mueller R.-W."/>
            <person name="Bruemmer F."/>
            <person name="Labrenz M."/>
            <person name="Spormann A.M."/>
            <person name="Op den Camp H."/>
            <person name="Overmann J."/>
            <person name="Amann R."/>
            <person name="Jetten M.S.M."/>
            <person name="Mascher T."/>
            <person name="Medema M.H."/>
            <person name="Devos D.P."/>
            <person name="Kaster A.-K."/>
            <person name="Ovreas L."/>
            <person name="Rohde M."/>
            <person name="Galperin M.Y."/>
            <person name="Jogler C."/>
        </authorList>
    </citation>
    <scope>NUCLEOTIDE SEQUENCE [LARGE SCALE GENOMIC DNA]</scope>
    <source>
        <strain evidence="2 3">K23_9</strain>
    </source>
</reference>
<dbReference type="OrthoDB" id="284891at2"/>
<feature type="transmembrane region" description="Helical" evidence="1">
    <location>
        <begin position="6"/>
        <end position="35"/>
    </location>
</feature>
<organism evidence="2 3">
    <name type="scientific">Stieleria marina</name>
    <dbReference type="NCBI Taxonomy" id="1930275"/>
    <lineage>
        <taxon>Bacteria</taxon>
        <taxon>Pseudomonadati</taxon>
        <taxon>Planctomycetota</taxon>
        <taxon>Planctomycetia</taxon>
        <taxon>Pirellulales</taxon>
        <taxon>Pirellulaceae</taxon>
        <taxon>Stieleria</taxon>
    </lineage>
</organism>
<proteinExistence type="predicted"/>